<keyword evidence="1" id="KW-1133">Transmembrane helix</keyword>
<dbReference type="Proteomes" id="UP001178322">
    <property type="component" value="Chromosome"/>
</dbReference>
<proteinExistence type="predicted"/>
<protein>
    <submittedName>
        <fullName evidence="2">DUF2812 domain-containing protein</fullName>
    </submittedName>
</protein>
<evidence type="ECO:0000256" key="1">
    <source>
        <dbReference type="SAM" id="Phobius"/>
    </source>
</evidence>
<dbReference type="Pfam" id="PF11193">
    <property type="entry name" value="DUF2812"/>
    <property type="match status" value="1"/>
</dbReference>
<sequence>MKKFKIFFDIDKEEQWLNDMLSKGWVCTKINSTGFYTFKNTTDLEQVIRIDCQQDLRKEDRTNYKQLYEDFGWQALKEKSYDGTFYWVKRKDGNDQLFSDNDSQIAKYKRLMKHSSNWAILTFIWFMIFYNNGNFSKFLHIKDAYFTPGLWDKEGFAFLFAFLFETPFALMRFIPPWLFLVAFAIYLVMYFRYRKSIQQFIQ</sequence>
<accession>A0AAX3WSW4</accession>
<feature type="transmembrane region" description="Helical" evidence="1">
    <location>
        <begin position="116"/>
        <end position="133"/>
    </location>
</feature>
<reference evidence="2" key="1">
    <citation type="submission" date="2023-05" db="EMBL/GenBank/DDBJ databases">
        <title>Comparative genomics of Bacillaceae isolates and their secondary metabolite potential.</title>
        <authorList>
            <person name="Song L."/>
            <person name="Nielsen L.J."/>
            <person name="Mohite O."/>
            <person name="Xu X."/>
            <person name="Weber T."/>
            <person name="Kovacs A.T."/>
        </authorList>
    </citation>
    <scope>NUCLEOTIDE SEQUENCE</scope>
    <source>
        <strain evidence="2">LY1</strain>
    </source>
</reference>
<evidence type="ECO:0000313" key="3">
    <source>
        <dbReference type="Proteomes" id="UP001178322"/>
    </source>
</evidence>
<dbReference type="InterPro" id="IPR021359">
    <property type="entry name" value="DUF2812"/>
</dbReference>
<keyword evidence="1" id="KW-0472">Membrane</keyword>
<dbReference type="EMBL" id="CP126101">
    <property type="protein sequence ID" value="WHY49630.1"/>
    <property type="molecule type" value="Genomic_DNA"/>
</dbReference>
<feature type="transmembrane region" description="Helical" evidence="1">
    <location>
        <begin position="173"/>
        <end position="193"/>
    </location>
</feature>
<name>A0AAX3WSW4_9BACI</name>
<gene>
    <name evidence="2" type="ORF">QNH24_14935</name>
</gene>
<dbReference type="AlphaFoldDB" id="A0AAX3WSW4"/>
<organism evidence="2 3">
    <name type="scientific">Lysinibacillus pakistanensis</name>
    <dbReference type="NCBI Taxonomy" id="759811"/>
    <lineage>
        <taxon>Bacteria</taxon>
        <taxon>Bacillati</taxon>
        <taxon>Bacillota</taxon>
        <taxon>Bacilli</taxon>
        <taxon>Bacillales</taxon>
        <taxon>Bacillaceae</taxon>
        <taxon>Lysinibacillus</taxon>
    </lineage>
</organism>
<dbReference type="RefSeq" id="WP_283868364.1">
    <property type="nucleotide sequence ID" value="NZ_CP126101.1"/>
</dbReference>
<evidence type="ECO:0000313" key="2">
    <source>
        <dbReference type="EMBL" id="WHY49630.1"/>
    </source>
</evidence>
<keyword evidence="1" id="KW-0812">Transmembrane</keyword>